<gene>
    <name evidence="2" type="ORF">F4U95_04975</name>
    <name evidence="1" type="ORF">F4U96_04975</name>
</gene>
<dbReference type="EMBL" id="VYQB01000003">
    <property type="protein sequence ID" value="KAA9019607.1"/>
    <property type="molecule type" value="Genomic_DNA"/>
</dbReference>
<protein>
    <submittedName>
        <fullName evidence="2">Uncharacterized protein</fullName>
    </submittedName>
</protein>
<evidence type="ECO:0000313" key="1">
    <source>
        <dbReference type="EMBL" id="KAA9019607.1"/>
    </source>
</evidence>
<dbReference type="RefSeq" id="WP_150424815.1">
    <property type="nucleotide sequence ID" value="NZ_VYQA01000003.1"/>
</dbReference>
<proteinExistence type="predicted"/>
<evidence type="ECO:0000313" key="2">
    <source>
        <dbReference type="EMBL" id="KAA9032065.1"/>
    </source>
</evidence>
<dbReference type="EMBL" id="VYQA01000003">
    <property type="protein sequence ID" value="KAA9032065.1"/>
    <property type="molecule type" value="Genomic_DNA"/>
</dbReference>
<dbReference type="Proteomes" id="UP000325933">
    <property type="component" value="Unassembled WGS sequence"/>
</dbReference>
<reference evidence="3 4" key="1">
    <citation type="submission" date="2019-09" db="EMBL/GenBank/DDBJ databases">
        <authorList>
            <person name="Feng G."/>
        </authorList>
    </citation>
    <scope>NUCLEOTIDE SEQUENCE [LARGE SCALE GENOMIC DNA]</scope>
    <source>
        <strain evidence="2 3">KACC 19283</strain>
        <strain evidence="1 4">KACC 19284</strain>
    </source>
</reference>
<dbReference type="Proteomes" id="UP000326364">
    <property type="component" value="Unassembled WGS sequence"/>
</dbReference>
<accession>A0A5J5I8D8</accession>
<evidence type="ECO:0000313" key="3">
    <source>
        <dbReference type="Proteomes" id="UP000325933"/>
    </source>
</evidence>
<name>A0A5J5I8D8_9SPHN</name>
<comment type="caution">
    <text evidence="2">The sequence shown here is derived from an EMBL/GenBank/DDBJ whole genome shotgun (WGS) entry which is preliminary data.</text>
</comment>
<sequence length="212" mass="24251">MTGDVGRRPFMHESTRRELAALNIEFRARQLQVFRSHLARSIRLASPLLVDACTPQELDEAIWRVKPYEHWPHGPDARVTLRGWSAKSRRYDRERVAAVNRVTGERFEVMDQLVVRIGRNAAHMMFRIGELSIITREGGGVLSLPRGLQPAEREGLVGATLDMTVEHPILMGRPYSIIEATRPPSSDMTLLKFVAPPVEWRVPWARPWEVPF</sequence>
<evidence type="ECO:0000313" key="4">
    <source>
        <dbReference type="Proteomes" id="UP000326364"/>
    </source>
</evidence>
<keyword evidence="4" id="KW-1185">Reference proteome</keyword>
<organism evidence="2 3">
    <name type="scientific">Sphingobium limneticum</name>
    <dbReference type="NCBI Taxonomy" id="1007511"/>
    <lineage>
        <taxon>Bacteria</taxon>
        <taxon>Pseudomonadati</taxon>
        <taxon>Pseudomonadota</taxon>
        <taxon>Alphaproteobacteria</taxon>
        <taxon>Sphingomonadales</taxon>
        <taxon>Sphingomonadaceae</taxon>
        <taxon>Sphingobium</taxon>
    </lineage>
</organism>
<dbReference type="AlphaFoldDB" id="A0A5J5I8D8"/>